<proteinExistence type="predicted"/>
<keyword evidence="2" id="KW-1185">Reference proteome</keyword>
<dbReference type="PANTHER" id="PTHR36573">
    <property type="entry name" value="INTERMEMBRANE PHOSPHOLIPID TRANSPORT SYSTEM BINDING PROTEIN MLAC"/>
    <property type="match status" value="1"/>
</dbReference>
<dbReference type="InterPro" id="IPR008869">
    <property type="entry name" value="MlaC/ttg2D"/>
</dbReference>
<evidence type="ECO:0000313" key="2">
    <source>
        <dbReference type="Proteomes" id="UP000287447"/>
    </source>
</evidence>
<sequence length="215" mass="23859">MLISGQVRFLAVAILAVMLVTAGSVARANDRAGATEVVEHFQNGLLYTLLHQREMDYDTRIQALEALIAETFDVERVARKVIGGERFHELSVSEQRRYQTLFTRYVVATQSRRLGSLEGKDFVPLGRRYGPNGTVVVDVSFREQGREITTVAYILLPTGKGWRIVDVIIDGGVSELTLRRSEFSSVVRAKGVDGLMAALDEKIGELARAGGRRTY</sequence>
<dbReference type="InterPro" id="IPR042245">
    <property type="entry name" value="Tgt2/MlaC_sf"/>
</dbReference>
<dbReference type="AlphaFoldDB" id="A0A3S2Y5M0"/>
<dbReference type="Gene3D" id="3.10.450.710">
    <property type="entry name" value="Tgt2/MlaC"/>
    <property type="match status" value="1"/>
</dbReference>
<evidence type="ECO:0008006" key="3">
    <source>
        <dbReference type="Google" id="ProtNLM"/>
    </source>
</evidence>
<name>A0A3S2Y5M0_9PROT</name>
<dbReference type="OrthoDB" id="7358716at2"/>
<dbReference type="Proteomes" id="UP000287447">
    <property type="component" value="Unassembled WGS sequence"/>
</dbReference>
<protein>
    <recommendedName>
        <fullName evidence="3">ABC transporter substrate-binding protein</fullName>
    </recommendedName>
</protein>
<comment type="caution">
    <text evidence="1">The sequence shown here is derived from an EMBL/GenBank/DDBJ whole genome shotgun (WGS) entry which is preliminary data.</text>
</comment>
<accession>A0A3S2Y5M0</accession>
<reference evidence="2" key="1">
    <citation type="submission" date="2019-01" db="EMBL/GenBank/DDBJ databases">
        <title>Gri0909 isolated from a small marine red alga.</title>
        <authorList>
            <person name="Kim J."/>
            <person name="Jeong S.E."/>
            <person name="Jeon C.O."/>
        </authorList>
    </citation>
    <scope>NUCLEOTIDE SEQUENCE [LARGE SCALE GENOMIC DNA]</scope>
    <source>
        <strain evidence="2">Gri0909</strain>
    </source>
</reference>
<dbReference type="EMBL" id="SADE01000001">
    <property type="protein sequence ID" value="RVU39125.1"/>
    <property type="molecule type" value="Genomic_DNA"/>
</dbReference>
<evidence type="ECO:0000313" key="1">
    <source>
        <dbReference type="EMBL" id="RVU39125.1"/>
    </source>
</evidence>
<dbReference type="Pfam" id="PF05494">
    <property type="entry name" value="MlaC"/>
    <property type="match status" value="1"/>
</dbReference>
<dbReference type="PANTHER" id="PTHR36573:SF1">
    <property type="entry name" value="INTERMEMBRANE PHOSPHOLIPID TRANSPORT SYSTEM BINDING PROTEIN MLAC"/>
    <property type="match status" value="1"/>
</dbReference>
<organism evidence="1 2">
    <name type="scientific">Hwanghaeella grinnelliae</name>
    <dbReference type="NCBI Taxonomy" id="2500179"/>
    <lineage>
        <taxon>Bacteria</taxon>
        <taxon>Pseudomonadati</taxon>
        <taxon>Pseudomonadota</taxon>
        <taxon>Alphaproteobacteria</taxon>
        <taxon>Rhodospirillales</taxon>
        <taxon>Rhodospirillaceae</taxon>
        <taxon>Hwanghaeella</taxon>
    </lineage>
</organism>
<gene>
    <name evidence="1" type="ORF">EOI86_07690</name>
</gene>
<dbReference type="RefSeq" id="WP_127764497.1">
    <property type="nucleotide sequence ID" value="NZ_SADE01000001.1"/>
</dbReference>